<dbReference type="AlphaFoldDB" id="X1JZ97"/>
<feature type="non-terminal residue" evidence="1">
    <location>
        <position position="253"/>
    </location>
</feature>
<organism evidence="1">
    <name type="scientific">marine sediment metagenome</name>
    <dbReference type="NCBI Taxonomy" id="412755"/>
    <lineage>
        <taxon>unclassified sequences</taxon>
        <taxon>metagenomes</taxon>
        <taxon>ecological metagenomes</taxon>
    </lineage>
</organism>
<reference evidence="1" key="1">
    <citation type="journal article" date="2014" name="Front. Microbiol.">
        <title>High frequency of phylogenetically diverse reductive dehalogenase-homologous genes in deep subseafloor sedimentary metagenomes.</title>
        <authorList>
            <person name="Kawai M."/>
            <person name="Futagami T."/>
            <person name="Toyoda A."/>
            <person name="Takaki Y."/>
            <person name="Nishi S."/>
            <person name="Hori S."/>
            <person name="Arai W."/>
            <person name="Tsubouchi T."/>
            <person name="Morono Y."/>
            <person name="Uchiyama I."/>
            <person name="Ito T."/>
            <person name="Fujiyama A."/>
            <person name="Inagaki F."/>
            <person name="Takami H."/>
        </authorList>
    </citation>
    <scope>NUCLEOTIDE SEQUENCE</scope>
    <source>
        <strain evidence="1">Expedition CK06-06</strain>
    </source>
</reference>
<dbReference type="EMBL" id="BARU01035992">
    <property type="protein sequence ID" value="GAH86745.1"/>
    <property type="molecule type" value="Genomic_DNA"/>
</dbReference>
<proteinExistence type="predicted"/>
<accession>X1JZ97</accession>
<feature type="non-terminal residue" evidence="1">
    <location>
        <position position="1"/>
    </location>
</feature>
<sequence length="253" mass="29971">DVIEYNLPAGITSRLKNSIKTIELSKRDLYIKEKKKFKIISTESDSEELQYSDLNIFIGKNNTGKTLSLTKCFTKISNYQIFDNQEAVNEFSKNNPQFNIYELYYIPHNREIDEPIGQKPDLKKGLIDVLNNLRNLMTKTFLKDEPIDIENRTNEIHSSSWKIPNFLEIIDIFSIDLNRTDNLIREDKDIIDKGRPLFMRFNQIWENWKNKVEFFFEDIEVREVEDLGRGGRHKITFDDKWTGREISNWNSFG</sequence>
<gene>
    <name evidence="1" type="ORF">S03H2_56281</name>
</gene>
<evidence type="ECO:0000313" key="1">
    <source>
        <dbReference type="EMBL" id="GAH86745.1"/>
    </source>
</evidence>
<name>X1JZ97_9ZZZZ</name>
<protein>
    <submittedName>
        <fullName evidence="1">Uncharacterized protein</fullName>
    </submittedName>
</protein>
<comment type="caution">
    <text evidence="1">The sequence shown here is derived from an EMBL/GenBank/DDBJ whole genome shotgun (WGS) entry which is preliminary data.</text>
</comment>